<feature type="signal peptide" evidence="12">
    <location>
        <begin position="1"/>
        <end position="27"/>
    </location>
</feature>
<dbReference type="PANTHER" id="PTHR33044">
    <property type="entry name" value="BIFUNCTIONAL INHIBITOR/LIPID-TRANSFER PROTEIN/SEED STORAGE 2S ALBUMIN SUPERFAMILY PROTEIN-RELATED"/>
    <property type="match status" value="1"/>
</dbReference>
<dbReference type="GO" id="GO:0098552">
    <property type="term" value="C:side of membrane"/>
    <property type="evidence" value="ECO:0007669"/>
    <property type="project" value="UniProtKB-KW"/>
</dbReference>
<evidence type="ECO:0000256" key="3">
    <source>
        <dbReference type="ARBA" id="ARBA00022448"/>
    </source>
</evidence>
<dbReference type="GO" id="GO:0008289">
    <property type="term" value="F:lipid binding"/>
    <property type="evidence" value="ECO:0007669"/>
    <property type="project" value="UniProtKB-KW"/>
</dbReference>
<dbReference type="GO" id="GO:0005886">
    <property type="term" value="C:plasma membrane"/>
    <property type="evidence" value="ECO:0007669"/>
    <property type="project" value="UniProtKB-SubCell"/>
</dbReference>
<proteinExistence type="inferred from homology"/>
<comment type="subcellular location">
    <subcellularLocation>
        <location evidence="1">Cell membrane</location>
        <topology evidence="1">Lipid-anchor</topology>
        <topology evidence="1">GPI-anchor</topology>
    </subcellularLocation>
</comment>
<gene>
    <name evidence="14" type="ORF">Slati_0676100</name>
</gene>
<evidence type="ECO:0000256" key="9">
    <source>
        <dbReference type="ARBA" id="ARBA00023180"/>
    </source>
</evidence>
<dbReference type="SMART" id="SM00499">
    <property type="entry name" value="AAI"/>
    <property type="match status" value="1"/>
</dbReference>
<sequence>MNMLSKNVFMGLMISYILVLLFGLTSCDVEKDKEKCTNQLVGLATCLPYVSGESKFPPMDCCTGFKEVLEKSKECLCLLVKDRNDPSLGLKINATLALSLPAKCNAPVNESITDCPALLHLPPNSPDAKVFEDFANSGKKSNATAPPAAENSSTGMLTPANQKGDGGKSKSLLGAEMISWLSLAMVACSSYLAQYL</sequence>
<reference evidence="14" key="2">
    <citation type="journal article" date="2024" name="Plant">
        <title>Genomic evolution and insights into agronomic trait innovations of Sesamum species.</title>
        <authorList>
            <person name="Miao H."/>
            <person name="Wang L."/>
            <person name="Qu L."/>
            <person name="Liu H."/>
            <person name="Sun Y."/>
            <person name="Le M."/>
            <person name="Wang Q."/>
            <person name="Wei S."/>
            <person name="Zheng Y."/>
            <person name="Lin W."/>
            <person name="Duan Y."/>
            <person name="Cao H."/>
            <person name="Xiong S."/>
            <person name="Wang X."/>
            <person name="Wei L."/>
            <person name="Li C."/>
            <person name="Ma Q."/>
            <person name="Ju M."/>
            <person name="Zhao R."/>
            <person name="Li G."/>
            <person name="Mu C."/>
            <person name="Tian Q."/>
            <person name="Mei H."/>
            <person name="Zhang T."/>
            <person name="Gao T."/>
            <person name="Zhang H."/>
        </authorList>
    </citation>
    <scope>NUCLEOTIDE SEQUENCE</scope>
    <source>
        <strain evidence="14">KEN1</strain>
    </source>
</reference>
<keyword evidence="6 12" id="KW-0732">Signal</keyword>
<evidence type="ECO:0000256" key="7">
    <source>
        <dbReference type="ARBA" id="ARBA00023121"/>
    </source>
</evidence>
<dbReference type="Pfam" id="PF14368">
    <property type="entry name" value="LTP_2"/>
    <property type="match status" value="1"/>
</dbReference>
<evidence type="ECO:0000256" key="11">
    <source>
        <dbReference type="SAM" id="MobiDB-lite"/>
    </source>
</evidence>
<evidence type="ECO:0000259" key="13">
    <source>
        <dbReference type="SMART" id="SM00499"/>
    </source>
</evidence>
<keyword evidence="10" id="KW-0449">Lipoprotein</keyword>
<dbReference type="AlphaFoldDB" id="A0AAW2Y432"/>
<evidence type="ECO:0000256" key="4">
    <source>
        <dbReference type="ARBA" id="ARBA00022475"/>
    </source>
</evidence>
<feature type="domain" description="Bifunctional inhibitor/plant lipid transfer protein/seed storage helical" evidence="13">
    <location>
        <begin position="36"/>
        <end position="115"/>
    </location>
</feature>
<evidence type="ECO:0000256" key="5">
    <source>
        <dbReference type="ARBA" id="ARBA00022622"/>
    </source>
</evidence>
<dbReference type="FunFam" id="1.10.110.10:FF:000001">
    <property type="entry name" value="Bifunctional inhibitor/lipid-transfer protein/seed storage 2S albumin superfamily protein"/>
    <property type="match status" value="1"/>
</dbReference>
<keyword evidence="7" id="KW-0446">Lipid-binding</keyword>
<reference evidence="14" key="1">
    <citation type="submission" date="2020-06" db="EMBL/GenBank/DDBJ databases">
        <authorList>
            <person name="Li T."/>
            <person name="Hu X."/>
            <person name="Zhang T."/>
            <person name="Song X."/>
            <person name="Zhang H."/>
            <person name="Dai N."/>
            <person name="Sheng W."/>
            <person name="Hou X."/>
            <person name="Wei L."/>
        </authorList>
    </citation>
    <scope>NUCLEOTIDE SEQUENCE</scope>
    <source>
        <strain evidence="14">KEN1</strain>
        <tissue evidence="14">Leaf</tissue>
    </source>
</reference>
<keyword evidence="3" id="KW-0813">Transport</keyword>
<feature type="region of interest" description="Disordered" evidence="11">
    <location>
        <begin position="138"/>
        <end position="168"/>
    </location>
</feature>
<dbReference type="SUPFAM" id="SSF47699">
    <property type="entry name" value="Bifunctional inhibitor/lipid-transfer protein/seed storage 2S albumin"/>
    <property type="match status" value="1"/>
</dbReference>
<organism evidence="14">
    <name type="scientific">Sesamum latifolium</name>
    <dbReference type="NCBI Taxonomy" id="2727402"/>
    <lineage>
        <taxon>Eukaryota</taxon>
        <taxon>Viridiplantae</taxon>
        <taxon>Streptophyta</taxon>
        <taxon>Embryophyta</taxon>
        <taxon>Tracheophyta</taxon>
        <taxon>Spermatophyta</taxon>
        <taxon>Magnoliopsida</taxon>
        <taxon>eudicotyledons</taxon>
        <taxon>Gunneridae</taxon>
        <taxon>Pentapetalae</taxon>
        <taxon>asterids</taxon>
        <taxon>lamiids</taxon>
        <taxon>Lamiales</taxon>
        <taxon>Pedaliaceae</taxon>
        <taxon>Sesamum</taxon>
    </lineage>
</organism>
<evidence type="ECO:0000256" key="12">
    <source>
        <dbReference type="SAM" id="SignalP"/>
    </source>
</evidence>
<feature type="chain" id="PRO_5043935174" evidence="12">
    <location>
        <begin position="28"/>
        <end position="196"/>
    </location>
</feature>
<comment type="caution">
    <text evidence="14">The sequence shown here is derived from an EMBL/GenBank/DDBJ whole genome shotgun (WGS) entry which is preliminary data.</text>
</comment>
<comment type="similarity">
    <text evidence="2">Belongs to the plant LTP family.</text>
</comment>
<protein>
    <submittedName>
        <fullName evidence="14">Protein YLS3</fullName>
    </submittedName>
</protein>
<dbReference type="GO" id="GO:0006869">
    <property type="term" value="P:lipid transport"/>
    <property type="evidence" value="ECO:0007669"/>
    <property type="project" value="InterPro"/>
</dbReference>
<keyword evidence="8" id="KW-1015">Disulfide bond</keyword>
<evidence type="ECO:0000256" key="2">
    <source>
        <dbReference type="ARBA" id="ARBA00009748"/>
    </source>
</evidence>
<dbReference type="Gene3D" id="1.10.110.10">
    <property type="entry name" value="Plant lipid-transfer and hydrophobic proteins"/>
    <property type="match status" value="1"/>
</dbReference>
<evidence type="ECO:0000256" key="6">
    <source>
        <dbReference type="ARBA" id="ARBA00022729"/>
    </source>
</evidence>
<evidence type="ECO:0000313" key="14">
    <source>
        <dbReference type="EMBL" id="KAL0460489.1"/>
    </source>
</evidence>
<keyword evidence="5" id="KW-0336">GPI-anchor</keyword>
<dbReference type="InterPro" id="IPR016140">
    <property type="entry name" value="Bifunc_inhib/LTP/seed_store"/>
</dbReference>
<accession>A0AAW2Y432</accession>
<feature type="compositionally biased region" description="Polar residues" evidence="11">
    <location>
        <begin position="138"/>
        <end position="161"/>
    </location>
</feature>
<dbReference type="InterPro" id="IPR043325">
    <property type="entry name" value="LTSS"/>
</dbReference>
<keyword evidence="5" id="KW-0472">Membrane</keyword>
<dbReference type="PROSITE" id="PS51257">
    <property type="entry name" value="PROKAR_LIPOPROTEIN"/>
    <property type="match status" value="1"/>
</dbReference>
<dbReference type="CDD" id="cd00010">
    <property type="entry name" value="AAI_LTSS"/>
    <property type="match status" value="1"/>
</dbReference>
<evidence type="ECO:0000256" key="1">
    <source>
        <dbReference type="ARBA" id="ARBA00004609"/>
    </source>
</evidence>
<dbReference type="PRINTS" id="PR00382">
    <property type="entry name" value="LIPIDTRNSFER"/>
</dbReference>
<evidence type="ECO:0000256" key="8">
    <source>
        <dbReference type="ARBA" id="ARBA00023157"/>
    </source>
</evidence>
<dbReference type="InterPro" id="IPR000528">
    <property type="entry name" value="Plant_nsLTP"/>
</dbReference>
<name>A0AAW2Y432_9LAMI</name>
<keyword evidence="9" id="KW-0325">Glycoprotein</keyword>
<dbReference type="EMBL" id="JACGWN010000002">
    <property type="protein sequence ID" value="KAL0460489.1"/>
    <property type="molecule type" value="Genomic_DNA"/>
</dbReference>
<evidence type="ECO:0000256" key="10">
    <source>
        <dbReference type="ARBA" id="ARBA00023288"/>
    </source>
</evidence>
<keyword evidence="4" id="KW-1003">Cell membrane</keyword>
<dbReference type="InterPro" id="IPR036312">
    <property type="entry name" value="Bifun_inhib/LTP/seed_sf"/>
</dbReference>